<evidence type="ECO:0000256" key="1">
    <source>
        <dbReference type="ARBA" id="ARBA00004123"/>
    </source>
</evidence>
<feature type="compositionally biased region" description="Polar residues" evidence="5">
    <location>
        <begin position="172"/>
        <end position="184"/>
    </location>
</feature>
<evidence type="ECO:0000313" key="7">
    <source>
        <dbReference type="EMBL" id="KAL2038092.1"/>
    </source>
</evidence>
<feature type="domain" description="SGF29 C-terminal" evidence="6">
    <location>
        <begin position="210"/>
        <end position="341"/>
    </location>
</feature>
<evidence type="ECO:0000256" key="3">
    <source>
        <dbReference type="ARBA" id="ARBA00023163"/>
    </source>
</evidence>
<dbReference type="InterPro" id="IPR010750">
    <property type="entry name" value="SGF29_tudor-like_dom"/>
</dbReference>
<dbReference type="InterPro" id="IPR047288">
    <property type="entry name" value="Tudor_SGF29_rpt1"/>
</dbReference>
<accession>A0ABR3ZWT2</accession>
<keyword evidence="2" id="KW-0805">Transcription regulation</keyword>
<evidence type="ECO:0000256" key="4">
    <source>
        <dbReference type="ARBA" id="ARBA00023242"/>
    </source>
</evidence>
<feature type="compositionally biased region" description="Low complexity" evidence="5">
    <location>
        <begin position="152"/>
        <end position="168"/>
    </location>
</feature>
<evidence type="ECO:0000259" key="6">
    <source>
        <dbReference type="PROSITE" id="PS51518"/>
    </source>
</evidence>
<dbReference type="Pfam" id="PF07039">
    <property type="entry name" value="SGF29_Tudor"/>
    <property type="match status" value="1"/>
</dbReference>
<keyword evidence="4" id="KW-0539">Nucleus</keyword>
<organism evidence="7 8">
    <name type="scientific">Stereocaulon virgatum</name>
    <dbReference type="NCBI Taxonomy" id="373712"/>
    <lineage>
        <taxon>Eukaryota</taxon>
        <taxon>Fungi</taxon>
        <taxon>Dikarya</taxon>
        <taxon>Ascomycota</taxon>
        <taxon>Pezizomycotina</taxon>
        <taxon>Lecanoromycetes</taxon>
        <taxon>OSLEUM clade</taxon>
        <taxon>Lecanoromycetidae</taxon>
        <taxon>Lecanorales</taxon>
        <taxon>Lecanorineae</taxon>
        <taxon>Stereocaulaceae</taxon>
        <taxon>Stereocaulon</taxon>
    </lineage>
</organism>
<dbReference type="InterPro" id="IPR037802">
    <property type="entry name" value="SGF29"/>
</dbReference>
<feature type="compositionally biased region" description="Basic and acidic residues" evidence="5">
    <location>
        <begin position="186"/>
        <end position="198"/>
    </location>
</feature>
<dbReference type="Proteomes" id="UP001590950">
    <property type="component" value="Unassembled WGS sequence"/>
</dbReference>
<dbReference type="EMBL" id="JBEFKJ010000034">
    <property type="protein sequence ID" value="KAL2038092.1"/>
    <property type="molecule type" value="Genomic_DNA"/>
</dbReference>
<sequence>MPKDELFIGGQSPSTYSMAARNRPRGVFAKDDLTDAHEERNMWSQIVTDIKRLRTTHARAAEVAKLLTEMETKMGNSPKVTEIDELAALYREGVRLAEEEEKILKEEPNDVIKNIEILAALRSASETEPVRAPQAVSKPRNPKRQKLETDGAADSPAPIPSPSVALPATRIKGTSSVRSGSVPSTREVKPEPIVKVEEGSEGSKGLVGEKAGKFYVGAEVAYKQAKPKDEGQWIQCIIQSITDVGNKKRYEVQDPEPDENGAPGQVYRTFAPSLIAIPGPDASLPDFPVGKHVLARYPETTTFYRAEVTGVKKDVYRLKFEDDQNQEMEVWRRFVLDVNSK</sequence>
<reference evidence="7 8" key="1">
    <citation type="submission" date="2024-09" db="EMBL/GenBank/DDBJ databases">
        <title>Rethinking Asexuality: The Enigmatic Case of Functional Sexual Genes in Lepraria (Stereocaulaceae).</title>
        <authorList>
            <person name="Doellman M."/>
            <person name="Sun Y."/>
            <person name="Barcenas-Pena A."/>
            <person name="Lumbsch H.T."/>
            <person name="Grewe F."/>
        </authorList>
    </citation>
    <scope>NUCLEOTIDE SEQUENCE [LARGE SCALE GENOMIC DNA]</scope>
    <source>
        <strain evidence="7 8">Mercado 3170</strain>
    </source>
</reference>
<dbReference type="PANTHER" id="PTHR21539:SF0">
    <property type="entry name" value="SAGA-ASSOCIATED FACTOR 29"/>
    <property type="match status" value="1"/>
</dbReference>
<dbReference type="PROSITE" id="PS51518">
    <property type="entry name" value="SGF29_C"/>
    <property type="match status" value="1"/>
</dbReference>
<dbReference type="CDD" id="cd20393">
    <property type="entry name" value="Tudor_SGF29_rpt1"/>
    <property type="match status" value="1"/>
</dbReference>
<feature type="region of interest" description="Disordered" evidence="5">
    <location>
        <begin position="124"/>
        <end position="202"/>
    </location>
</feature>
<protein>
    <recommendedName>
        <fullName evidence="6">SGF29 C-terminal domain-containing protein</fullName>
    </recommendedName>
</protein>
<comment type="subcellular location">
    <subcellularLocation>
        <location evidence="1">Nucleus</location>
    </subcellularLocation>
</comment>
<evidence type="ECO:0000256" key="5">
    <source>
        <dbReference type="SAM" id="MobiDB-lite"/>
    </source>
</evidence>
<name>A0ABR3ZWT2_9LECA</name>
<dbReference type="Gene3D" id="2.30.30.140">
    <property type="match status" value="1"/>
</dbReference>
<dbReference type="InterPro" id="IPR047287">
    <property type="entry name" value="Tudor_SGF29_rpt2"/>
</dbReference>
<gene>
    <name evidence="7" type="ORF">N7G274_009039</name>
</gene>
<evidence type="ECO:0000313" key="8">
    <source>
        <dbReference type="Proteomes" id="UP001590950"/>
    </source>
</evidence>
<evidence type="ECO:0000256" key="2">
    <source>
        <dbReference type="ARBA" id="ARBA00023015"/>
    </source>
</evidence>
<proteinExistence type="predicted"/>
<keyword evidence="3" id="KW-0804">Transcription</keyword>
<dbReference type="PANTHER" id="PTHR21539">
    <property type="entry name" value="SAGA-ASSOCIATED FACTOR 29"/>
    <property type="match status" value="1"/>
</dbReference>
<keyword evidence="8" id="KW-1185">Reference proteome</keyword>
<dbReference type="CDD" id="cd20394">
    <property type="entry name" value="Tudor_SGF29_rpt2"/>
    <property type="match status" value="1"/>
</dbReference>
<comment type="caution">
    <text evidence="7">The sequence shown here is derived from an EMBL/GenBank/DDBJ whole genome shotgun (WGS) entry which is preliminary data.</text>
</comment>